<dbReference type="InterPro" id="IPR025518">
    <property type="entry name" value="DUF4406"/>
</dbReference>
<evidence type="ECO:0008006" key="3">
    <source>
        <dbReference type="Google" id="ProtNLM"/>
    </source>
</evidence>
<sequence length="110" mass="12615">MSKKMKVYIAGKITGLPDYKENFAEVEEKLIKEGHLVMNPAILPEGFPWEAYMPICYAMIDACDTVCMLGNWIDSKGARMEYVYAKKQGKVLMFEVEDTNEITDVHIEEK</sequence>
<name>D9SWF2_CLOC7</name>
<dbReference type="RefSeq" id="WP_013291894.1">
    <property type="nucleotide sequence ID" value="NC_014393.1"/>
</dbReference>
<keyword evidence="2" id="KW-1185">Reference proteome</keyword>
<dbReference type="SUPFAM" id="SSF52309">
    <property type="entry name" value="N-(deoxy)ribosyltransferase-like"/>
    <property type="match status" value="1"/>
</dbReference>
<dbReference type="AlphaFoldDB" id="D9SWF2"/>
<evidence type="ECO:0000313" key="2">
    <source>
        <dbReference type="Proteomes" id="UP000002730"/>
    </source>
</evidence>
<reference evidence="1 2" key="1">
    <citation type="submission" date="2010-08" db="EMBL/GenBank/DDBJ databases">
        <title>Complete sequence of Clostridium cellulovorans 743B.</title>
        <authorList>
            <consortium name="US DOE Joint Genome Institute"/>
            <person name="Lucas S."/>
            <person name="Copeland A."/>
            <person name="Lapidus A."/>
            <person name="Cheng J.-F."/>
            <person name="Bruce D."/>
            <person name="Goodwin L."/>
            <person name="Pitluck S."/>
            <person name="Chertkov O."/>
            <person name="Detter J.C."/>
            <person name="Han C."/>
            <person name="Tapia R."/>
            <person name="Land M."/>
            <person name="Hauser L."/>
            <person name="Chang Y.-J."/>
            <person name="Jeffries C."/>
            <person name="Kyrpides N."/>
            <person name="Ivanova N."/>
            <person name="Mikhailova N."/>
            <person name="Hemme C.L."/>
            <person name="Woyke T."/>
        </authorList>
    </citation>
    <scope>NUCLEOTIDE SEQUENCE [LARGE SCALE GENOMIC DNA]</scope>
    <source>
        <strain evidence="2">ATCC 35296 / DSM 3052 / OCM 3 / 743B</strain>
    </source>
</reference>
<dbReference type="KEGG" id="ccb:Clocel_3558"/>
<dbReference type="STRING" id="573061.Clocel_3558"/>
<dbReference type="HOGENOM" id="CLU_154463_0_1_9"/>
<dbReference type="EMBL" id="CP002160">
    <property type="protein sequence ID" value="ADL53234.1"/>
    <property type="molecule type" value="Genomic_DNA"/>
</dbReference>
<protein>
    <recommendedName>
        <fullName evidence="3">DUF4406 domain-containing protein</fullName>
    </recommendedName>
</protein>
<dbReference type="Gene3D" id="3.40.50.10400">
    <property type="entry name" value="Hypothetical protein PA1492"/>
    <property type="match status" value="1"/>
</dbReference>
<dbReference type="Proteomes" id="UP000002730">
    <property type="component" value="Chromosome"/>
</dbReference>
<dbReference type="eggNOG" id="COG3613">
    <property type="taxonomic scope" value="Bacteria"/>
</dbReference>
<dbReference type="Pfam" id="PF14359">
    <property type="entry name" value="DUF4406"/>
    <property type="match status" value="1"/>
</dbReference>
<accession>D9SWF2</accession>
<evidence type="ECO:0000313" key="1">
    <source>
        <dbReference type="EMBL" id="ADL53234.1"/>
    </source>
</evidence>
<organism evidence="1 2">
    <name type="scientific">Clostridium cellulovorans (strain ATCC 35296 / DSM 3052 / OCM 3 / 743B)</name>
    <dbReference type="NCBI Taxonomy" id="573061"/>
    <lineage>
        <taxon>Bacteria</taxon>
        <taxon>Bacillati</taxon>
        <taxon>Bacillota</taxon>
        <taxon>Clostridia</taxon>
        <taxon>Eubacteriales</taxon>
        <taxon>Clostridiaceae</taxon>
        <taxon>Clostridium</taxon>
    </lineage>
</organism>
<proteinExistence type="predicted"/>
<gene>
    <name evidence="1" type="ordered locus">Clocel_3558</name>
</gene>